<feature type="compositionally biased region" description="Low complexity" evidence="1">
    <location>
        <begin position="65"/>
        <end position="88"/>
    </location>
</feature>
<protein>
    <submittedName>
        <fullName evidence="4">Uncharacterized protein</fullName>
    </submittedName>
</protein>
<dbReference type="RefSeq" id="WP_087175673.1">
    <property type="nucleotide sequence ID" value="NZ_NFLS01000001.1"/>
</dbReference>
<keyword evidence="2" id="KW-0472">Membrane</keyword>
<evidence type="ECO:0000256" key="1">
    <source>
        <dbReference type="SAM" id="MobiDB-lite"/>
    </source>
</evidence>
<comment type="caution">
    <text evidence="4">The sequence shown here is derived from an EMBL/GenBank/DDBJ whole genome shotgun (WGS) entry which is preliminary data.</text>
</comment>
<dbReference type="Proteomes" id="UP000196293">
    <property type="component" value="Unassembled WGS sequence"/>
</dbReference>
<feature type="region of interest" description="Disordered" evidence="1">
    <location>
        <begin position="64"/>
        <end position="107"/>
    </location>
</feature>
<gene>
    <name evidence="4" type="ORF">B5E44_07170</name>
    <name evidence="3" type="ORF">B5E59_00515</name>
</gene>
<feature type="compositionally biased region" description="Basic and acidic residues" evidence="1">
    <location>
        <begin position="89"/>
        <end position="102"/>
    </location>
</feature>
<dbReference type="EMBL" id="NFLZ01000017">
    <property type="protein sequence ID" value="OUQ75534.1"/>
    <property type="molecule type" value="Genomic_DNA"/>
</dbReference>
<reference evidence="5 6" key="1">
    <citation type="submission" date="2017-04" db="EMBL/GenBank/DDBJ databases">
        <title>Function of individual gut microbiota members based on whole genome sequencing of pure cultures obtained from chicken caecum.</title>
        <authorList>
            <person name="Medvecky M."/>
            <person name="Cejkova D."/>
            <person name="Polansky O."/>
            <person name="Karasova D."/>
            <person name="Kubasova T."/>
            <person name="Cizek A."/>
            <person name="Rychlik I."/>
        </authorList>
    </citation>
    <scope>NUCLEOTIDE SEQUENCE [LARGE SCALE GENOMIC DNA]</scope>
    <source>
        <strain evidence="5">An101</strain>
        <strain evidence="6">An115</strain>
    </source>
</reference>
<keyword evidence="6" id="KW-1185">Reference proteome</keyword>
<evidence type="ECO:0000313" key="4">
    <source>
        <dbReference type="EMBL" id="OUQ75534.1"/>
    </source>
</evidence>
<accession>A0A1Y4W2E8</accession>
<dbReference type="Proteomes" id="UP000195859">
    <property type="component" value="Unassembled WGS sequence"/>
</dbReference>
<dbReference type="EMBL" id="NFLS01000001">
    <property type="protein sequence ID" value="OUQ58236.1"/>
    <property type="molecule type" value="Genomic_DNA"/>
</dbReference>
<evidence type="ECO:0000256" key="2">
    <source>
        <dbReference type="SAM" id="Phobius"/>
    </source>
</evidence>
<keyword evidence="2" id="KW-1133">Transmembrane helix</keyword>
<dbReference type="AlphaFoldDB" id="A0A1Y4W2E8"/>
<reference evidence="4" key="2">
    <citation type="journal article" date="2018" name="BMC Genomics">
        <title>Whole genome sequencing and function prediction of 133 gut anaerobes isolated from chicken caecum in pure cultures.</title>
        <authorList>
            <person name="Medvecky M."/>
            <person name="Cejkova D."/>
            <person name="Polansky O."/>
            <person name="Karasova D."/>
            <person name="Kubasova T."/>
            <person name="Cizek A."/>
            <person name="Rychlik I."/>
        </authorList>
    </citation>
    <scope>NUCLEOTIDE SEQUENCE</scope>
    <source>
        <strain evidence="4">An101</strain>
        <strain evidence="3">An115</strain>
    </source>
</reference>
<keyword evidence="2" id="KW-0812">Transmembrane</keyword>
<name>A0A1Y4W2E8_9LACO</name>
<feature type="transmembrane region" description="Helical" evidence="2">
    <location>
        <begin position="6"/>
        <end position="24"/>
    </location>
</feature>
<feature type="transmembrane region" description="Helical" evidence="2">
    <location>
        <begin position="40"/>
        <end position="58"/>
    </location>
</feature>
<sequence length="227" mass="25191">MIYVLVAFFDIIVIASIVAAIVFWRRSKKYKDNKQEKKKALYSIVTAIIAFVLFVVAVQQMPDDSSSSSEPTTQQSASTTSSSSSQTTEESKTSSSKSEDTSSHYSQKQVKAINKELVAALKDDQKDATDGNSNYNYANYLVGIKIQPNKTALVYVDGDNFLNLSDDDKQIVGERTSGLIGRAIVTAGVNYSPEENRNGVYMSFYNGPQAIGHSKTFNHTEFKWYKQ</sequence>
<evidence type="ECO:0000313" key="6">
    <source>
        <dbReference type="Proteomes" id="UP000196293"/>
    </source>
</evidence>
<proteinExistence type="predicted"/>
<evidence type="ECO:0000313" key="3">
    <source>
        <dbReference type="EMBL" id="OUQ58236.1"/>
    </source>
</evidence>
<organism evidence="4 5">
    <name type="scientific">Lactobacillus gallinarum</name>
    <dbReference type="NCBI Taxonomy" id="52242"/>
    <lineage>
        <taxon>Bacteria</taxon>
        <taxon>Bacillati</taxon>
        <taxon>Bacillota</taxon>
        <taxon>Bacilli</taxon>
        <taxon>Lactobacillales</taxon>
        <taxon>Lactobacillaceae</taxon>
        <taxon>Lactobacillus</taxon>
    </lineage>
</organism>
<evidence type="ECO:0000313" key="5">
    <source>
        <dbReference type="Proteomes" id="UP000195859"/>
    </source>
</evidence>